<evidence type="ECO:0000313" key="2">
    <source>
        <dbReference type="EMBL" id="VAW24285.1"/>
    </source>
</evidence>
<dbReference type="EMBL" id="UOER01000250">
    <property type="protein sequence ID" value="VAW24285.1"/>
    <property type="molecule type" value="Genomic_DNA"/>
</dbReference>
<dbReference type="Pfam" id="PF14349">
    <property type="entry name" value="SprA_N"/>
    <property type="match status" value="1"/>
</dbReference>
<accession>A0A3B0U095</accession>
<protein>
    <recommendedName>
        <fullName evidence="1">Gliding motility protein SprA N-terminal domain-containing protein</fullName>
    </recommendedName>
</protein>
<dbReference type="AlphaFoldDB" id="A0A3B0U095"/>
<gene>
    <name evidence="2" type="ORF">MNBD_BACTEROID04-290</name>
</gene>
<sequence length="385" mass="43619">MKKSEFIFKIFIVFFLLLFIQSTVKAQIPQVARLRDTTKVVKNSDTLKLKYPFKSNQSGSLYLADPSKSEIIYDAELGKYMIIEKIGGYLVKRPIYMTQEEYKKFKLKKDMLEYYKEKISATNSKRIGSENAQKNLLPTYYVKSDFFQTVFGGDKIEVNAQGSVLIKLGMLYQKVDNPQLSERNRSSFTFDFNQEISASILAKVGTRLKVGAQYDTQSTFNFQNQIKLEYTPTEDDILQKIEVGNVSMPLKNSLIVGAQSLFGVKTQLQFGKTTVTGVFAEQKSQTRSVAAQGGSTIQEFELRTTDYDQNRHFFLAQYFRDNYNNALKDFPLINSAINITRIEVWITNRRASTTDIRNIVALADIGEGNSVNIGPANVTPVPGAL</sequence>
<feature type="non-terminal residue" evidence="2">
    <location>
        <position position="385"/>
    </location>
</feature>
<proteinExistence type="predicted"/>
<feature type="domain" description="Gliding motility protein SprA N-terminal" evidence="1">
    <location>
        <begin position="71"/>
        <end position="358"/>
    </location>
</feature>
<evidence type="ECO:0000259" key="1">
    <source>
        <dbReference type="Pfam" id="PF14349"/>
    </source>
</evidence>
<dbReference type="InterPro" id="IPR025684">
    <property type="entry name" value="SprA_N_dom"/>
</dbReference>
<organism evidence="2">
    <name type="scientific">hydrothermal vent metagenome</name>
    <dbReference type="NCBI Taxonomy" id="652676"/>
    <lineage>
        <taxon>unclassified sequences</taxon>
        <taxon>metagenomes</taxon>
        <taxon>ecological metagenomes</taxon>
    </lineage>
</organism>
<reference evidence="2" key="1">
    <citation type="submission" date="2018-06" db="EMBL/GenBank/DDBJ databases">
        <authorList>
            <person name="Zhirakovskaya E."/>
        </authorList>
    </citation>
    <scope>NUCLEOTIDE SEQUENCE</scope>
</reference>
<name>A0A3B0U095_9ZZZZ</name>
<dbReference type="NCBIfam" id="TIGR04189">
    <property type="entry name" value="surface_SprA"/>
    <property type="match status" value="1"/>
</dbReference>
<dbReference type="InterPro" id="IPR026377">
    <property type="entry name" value="Cell_surface_SprA"/>
</dbReference>